<evidence type="ECO:0000256" key="4">
    <source>
        <dbReference type="RuleBase" id="RU367086"/>
    </source>
</evidence>
<dbReference type="InParanoid" id="S8DPX8"/>
<dbReference type="HOGENOM" id="CLU_049783_0_0_1"/>
<dbReference type="PROSITE" id="PS50833">
    <property type="entry name" value="BRIX"/>
    <property type="match status" value="1"/>
</dbReference>
<dbReference type="EMBL" id="KE504225">
    <property type="protein sequence ID" value="EPS94712.1"/>
    <property type="molecule type" value="Genomic_DNA"/>
</dbReference>
<keyword evidence="3 4" id="KW-0539">Nucleus</keyword>
<dbReference type="Pfam" id="PF04427">
    <property type="entry name" value="Brix"/>
    <property type="match status" value="1"/>
</dbReference>
<dbReference type="GO" id="GO:0000463">
    <property type="term" value="P:maturation of LSU-rRNA from tricistronic rRNA transcript (SSU-rRNA, 5.8S rRNA, LSU-rRNA)"/>
    <property type="evidence" value="ECO:0007669"/>
    <property type="project" value="TreeGrafter"/>
</dbReference>
<name>S8DPX8_FOMSC</name>
<feature type="domain" description="Brix" evidence="6">
    <location>
        <begin position="28"/>
        <end position="254"/>
    </location>
</feature>
<feature type="compositionally biased region" description="Basic residues" evidence="5">
    <location>
        <begin position="1"/>
        <end position="16"/>
    </location>
</feature>
<dbReference type="STRING" id="743788.S8DPX8"/>
<gene>
    <name evidence="7" type="ORF">FOMPIDRAFT_1152925</name>
</gene>
<dbReference type="OrthoDB" id="407658at2759"/>
<dbReference type="GO" id="GO:0005730">
    <property type="term" value="C:nucleolus"/>
    <property type="evidence" value="ECO:0007669"/>
    <property type="project" value="UniProtKB-SubCell"/>
</dbReference>
<evidence type="ECO:0000313" key="8">
    <source>
        <dbReference type="Proteomes" id="UP000015241"/>
    </source>
</evidence>
<dbReference type="PANTHER" id="PTHR12728:SF0">
    <property type="entry name" value="RIBOSOME PRODUCTION FACTOR 2 HOMOLOG"/>
    <property type="match status" value="1"/>
</dbReference>
<keyword evidence="8" id="KW-1185">Reference proteome</keyword>
<evidence type="ECO:0000313" key="7">
    <source>
        <dbReference type="EMBL" id="EPS94712.1"/>
    </source>
</evidence>
<feature type="region of interest" description="Disordered" evidence="5">
    <location>
        <begin position="1"/>
        <end position="23"/>
    </location>
</feature>
<evidence type="ECO:0000256" key="3">
    <source>
        <dbReference type="ARBA" id="ARBA00023242"/>
    </source>
</evidence>
<dbReference type="GO" id="GO:0019843">
    <property type="term" value="F:rRNA binding"/>
    <property type="evidence" value="ECO:0007669"/>
    <property type="project" value="UniProtKB-UniRule"/>
</dbReference>
<evidence type="ECO:0000256" key="5">
    <source>
        <dbReference type="SAM" id="MobiDB-lite"/>
    </source>
</evidence>
<sequence length="348" mass="38831">MLRTIKPKNARSKRALQAREPKEVEDPRTAIFVKGTHTGEKVNAVIKEMMALKRPNAISFSKKNTVRPFEDASSLEFWAQKNDASLFVIGQSTKKRPDGLVFVRMYDNRVLDMCEVGVEKWVSMIEYKTQKSTPGHKPLMHFASELFDTHPRFIQLKSLLMDFFNGEVIDSICLAGLEHVISVSLGPTPASLSAASASTPAAEPSSTADLPPVHVRVYGVKLLASGTRVPRVELTEMGPSMDLVLRRHADPDPELLKQALRRPKLKKQDVEKGLGRKRKNMEVDEMGDLRGRIHVARQDLSRLQTRKMKGLKAGREMFDDDGDGVSGSGSGSEGEEEDAQLRKRRKTS</sequence>
<comment type="similarity">
    <text evidence="2 4">Belongs to the RPF2 family.</text>
</comment>
<organism evidence="7 8">
    <name type="scientific">Fomitopsis schrenkii</name>
    <name type="common">Brown rot fungus</name>
    <dbReference type="NCBI Taxonomy" id="2126942"/>
    <lineage>
        <taxon>Eukaryota</taxon>
        <taxon>Fungi</taxon>
        <taxon>Dikarya</taxon>
        <taxon>Basidiomycota</taxon>
        <taxon>Agaricomycotina</taxon>
        <taxon>Agaricomycetes</taxon>
        <taxon>Polyporales</taxon>
        <taxon>Fomitopsis</taxon>
    </lineage>
</organism>
<comment type="subcellular location">
    <subcellularLocation>
        <location evidence="1 4">Nucleus</location>
        <location evidence="1 4">Nucleolus</location>
    </subcellularLocation>
</comment>
<dbReference type="InterPro" id="IPR007109">
    <property type="entry name" value="Brix"/>
</dbReference>
<dbReference type="Proteomes" id="UP000015241">
    <property type="component" value="Unassembled WGS sequence"/>
</dbReference>
<evidence type="ECO:0000256" key="1">
    <source>
        <dbReference type="ARBA" id="ARBA00004604"/>
    </source>
</evidence>
<evidence type="ECO:0000256" key="2">
    <source>
        <dbReference type="ARBA" id="ARBA00010782"/>
    </source>
</evidence>
<dbReference type="AlphaFoldDB" id="S8DPX8"/>
<dbReference type="SMART" id="SM00879">
    <property type="entry name" value="Brix"/>
    <property type="match status" value="1"/>
</dbReference>
<feature type="region of interest" description="Disordered" evidence="5">
    <location>
        <begin position="306"/>
        <end position="348"/>
    </location>
</feature>
<dbReference type="FunCoup" id="S8DPX8">
    <property type="interactions" value="513"/>
</dbReference>
<dbReference type="eggNOG" id="KOG3031">
    <property type="taxonomic scope" value="Eukaryota"/>
</dbReference>
<proteinExistence type="inferred from homology"/>
<accession>S8DPX8</accession>
<dbReference type="GO" id="GO:0000027">
    <property type="term" value="P:ribosomal large subunit assembly"/>
    <property type="evidence" value="ECO:0007669"/>
    <property type="project" value="InterPro"/>
</dbReference>
<dbReference type="InterPro" id="IPR039770">
    <property type="entry name" value="Rpf2"/>
</dbReference>
<evidence type="ECO:0000259" key="6">
    <source>
        <dbReference type="PROSITE" id="PS50833"/>
    </source>
</evidence>
<dbReference type="PANTHER" id="PTHR12728">
    <property type="entry name" value="BRIX DOMAIN CONTAINING PROTEIN"/>
    <property type="match status" value="1"/>
</dbReference>
<reference evidence="7 8" key="1">
    <citation type="journal article" date="2012" name="Science">
        <title>The Paleozoic origin of enzymatic lignin decomposition reconstructed from 31 fungal genomes.</title>
        <authorList>
            <person name="Floudas D."/>
            <person name="Binder M."/>
            <person name="Riley R."/>
            <person name="Barry K."/>
            <person name="Blanchette R.A."/>
            <person name="Henrissat B."/>
            <person name="Martinez A.T."/>
            <person name="Otillar R."/>
            <person name="Spatafora J.W."/>
            <person name="Yadav J.S."/>
            <person name="Aerts A."/>
            <person name="Benoit I."/>
            <person name="Boyd A."/>
            <person name="Carlson A."/>
            <person name="Copeland A."/>
            <person name="Coutinho P.M."/>
            <person name="de Vries R.P."/>
            <person name="Ferreira P."/>
            <person name="Findley K."/>
            <person name="Foster B."/>
            <person name="Gaskell J."/>
            <person name="Glotzer D."/>
            <person name="Gorecki P."/>
            <person name="Heitman J."/>
            <person name="Hesse C."/>
            <person name="Hori C."/>
            <person name="Igarashi K."/>
            <person name="Jurgens J.A."/>
            <person name="Kallen N."/>
            <person name="Kersten P."/>
            <person name="Kohler A."/>
            <person name="Kuees U."/>
            <person name="Kumar T.K.A."/>
            <person name="Kuo A."/>
            <person name="LaButti K."/>
            <person name="Larrondo L.F."/>
            <person name="Lindquist E."/>
            <person name="Ling A."/>
            <person name="Lombard V."/>
            <person name="Lucas S."/>
            <person name="Lundell T."/>
            <person name="Martin R."/>
            <person name="McLaughlin D.J."/>
            <person name="Morgenstern I."/>
            <person name="Morin E."/>
            <person name="Murat C."/>
            <person name="Nagy L.G."/>
            <person name="Nolan M."/>
            <person name="Ohm R.A."/>
            <person name="Patyshakuliyeva A."/>
            <person name="Rokas A."/>
            <person name="Ruiz-Duenas F.J."/>
            <person name="Sabat G."/>
            <person name="Salamov A."/>
            <person name="Samejima M."/>
            <person name="Schmutz J."/>
            <person name="Slot J.C."/>
            <person name="St John F."/>
            <person name="Stenlid J."/>
            <person name="Sun H."/>
            <person name="Sun S."/>
            <person name="Syed K."/>
            <person name="Tsang A."/>
            <person name="Wiebenga A."/>
            <person name="Young D."/>
            <person name="Pisabarro A."/>
            <person name="Eastwood D.C."/>
            <person name="Martin F."/>
            <person name="Cullen D."/>
            <person name="Grigoriev I.V."/>
            <person name="Hibbett D.S."/>
        </authorList>
    </citation>
    <scope>NUCLEOTIDE SEQUENCE</scope>
    <source>
        <strain evidence="8">FP-58527</strain>
    </source>
</reference>
<protein>
    <recommendedName>
        <fullName evidence="4">Ribosome production factor 2 homolog</fullName>
    </recommendedName>
    <alternativeName>
        <fullName evidence="4">Ribosome biogenesis protein RPF2 homolog</fullName>
    </alternativeName>
</protein>